<evidence type="ECO:0000313" key="3">
    <source>
        <dbReference type="Proteomes" id="UP000299102"/>
    </source>
</evidence>
<dbReference type="AlphaFoldDB" id="A0A4C1WME3"/>
<organism evidence="2 3">
    <name type="scientific">Eumeta variegata</name>
    <name type="common">Bagworm moth</name>
    <name type="synonym">Eumeta japonica</name>
    <dbReference type="NCBI Taxonomy" id="151549"/>
    <lineage>
        <taxon>Eukaryota</taxon>
        <taxon>Metazoa</taxon>
        <taxon>Ecdysozoa</taxon>
        <taxon>Arthropoda</taxon>
        <taxon>Hexapoda</taxon>
        <taxon>Insecta</taxon>
        <taxon>Pterygota</taxon>
        <taxon>Neoptera</taxon>
        <taxon>Endopterygota</taxon>
        <taxon>Lepidoptera</taxon>
        <taxon>Glossata</taxon>
        <taxon>Ditrysia</taxon>
        <taxon>Tineoidea</taxon>
        <taxon>Psychidae</taxon>
        <taxon>Oiketicinae</taxon>
        <taxon>Eumeta</taxon>
    </lineage>
</organism>
<feature type="region of interest" description="Disordered" evidence="1">
    <location>
        <begin position="156"/>
        <end position="201"/>
    </location>
</feature>
<proteinExistence type="predicted"/>
<feature type="compositionally biased region" description="Basic and acidic residues" evidence="1">
    <location>
        <begin position="190"/>
        <end position="201"/>
    </location>
</feature>
<reference evidence="2 3" key="1">
    <citation type="journal article" date="2019" name="Commun. Biol.">
        <title>The bagworm genome reveals a unique fibroin gene that provides high tensile strength.</title>
        <authorList>
            <person name="Kono N."/>
            <person name="Nakamura H."/>
            <person name="Ohtoshi R."/>
            <person name="Tomita M."/>
            <person name="Numata K."/>
            <person name="Arakawa K."/>
        </authorList>
    </citation>
    <scope>NUCLEOTIDE SEQUENCE [LARGE SCALE GENOMIC DNA]</scope>
</reference>
<evidence type="ECO:0000256" key="1">
    <source>
        <dbReference type="SAM" id="MobiDB-lite"/>
    </source>
</evidence>
<name>A0A4C1WME3_EUMVA</name>
<sequence>MTTITRDRRPVGGRRHSRRVTVELLRLNPVKFPAASDALCARDRADFLIVLGRSAAQSDNNRGRRRLFSARDRRQLEAAEGRICGRRTRRTGCYRFKDFAPLMPLRDEDPKSSILVRLVRVGWRGSRAASKRFPDCEARDGVANDFNKLEHHDVARASEAFDPESSAEIIELEERMQKPHRPSGGGAEQRPGRPDLITRCH</sequence>
<accession>A0A4C1WME3</accession>
<comment type="caution">
    <text evidence="2">The sequence shown here is derived from an EMBL/GenBank/DDBJ whole genome shotgun (WGS) entry which is preliminary data.</text>
</comment>
<gene>
    <name evidence="2" type="ORF">EVAR_103061_1</name>
</gene>
<evidence type="ECO:0000313" key="2">
    <source>
        <dbReference type="EMBL" id="GBP52626.1"/>
    </source>
</evidence>
<keyword evidence="3" id="KW-1185">Reference proteome</keyword>
<dbReference type="Proteomes" id="UP000299102">
    <property type="component" value="Unassembled WGS sequence"/>
</dbReference>
<dbReference type="EMBL" id="BGZK01000607">
    <property type="protein sequence ID" value="GBP52626.1"/>
    <property type="molecule type" value="Genomic_DNA"/>
</dbReference>
<protein>
    <submittedName>
        <fullName evidence="2">Uncharacterized protein</fullName>
    </submittedName>
</protein>